<evidence type="ECO:0000313" key="3">
    <source>
        <dbReference type="Proteomes" id="UP000827092"/>
    </source>
</evidence>
<feature type="binding site" evidence="1">
    <location>
        <position position="159"/>
    </location>
    <ligand>
        <name>ATP</name>
        <dbReference type="ChEBI" id="CHEBI:30616"/>
    </ligand>
</feature>
<keyword evidence="3" id="KW-1185">Reference proteome</keyword>
<accession>A0AAV6U231</accession>
<dbReference type="Proteomes" id="UP000827092">
    <property type="component" value="Unassembled WGS sequence"/>
</dbReference>
<dbReference type="InterPro" id="IPR021109">
    <property type="entry name" value="Peptidase_aspartic_dom_sf"/>
</dbReference>
<dbReference type="AlphaFoldDB" id="A0AAV6U231"/>
<evidence type="ECO:0000313" key="2">
    <source>
        <dbReference type="EMBL" id="KAG8178154.1"/>
    </source>
</evidence>
<reference evidence="2 3" key="1">
    <citation type="journal article" date="2022" name="Nat. Ecol. Evol.">
        <title>A masculinizing supergene underlies an exaggerated male reproductive morph in a spider.</title>
        <authorList>
            <person name="Hendrickx F."/>
            <person name="De Corte Z."/>
            <person name="Sonet G."/>
            <person name="Van Belleghem S.M."/>
            <person name="Kostlbacher S."/>
            <person name="Vangestel C."/>
        </authorList>
    </citation>
    <scope>NUCLEOTIDE SEQUENCE [LARGE SCALE GENOMIC DNA]</scope>
    <source>
        <strain evidence="2">W744_W776</strain>
    </source>
</reference>
<evidence type="ECO:0008006" key="4">
    <source>
        <dbReference type="Google" id="ProtNLM"/>
    </source>
</evidence>
<name>A0AAV6U231_9ARAC</name>
<keyword evidence="1" id="KW-0547">Nucleotide-binding</keyword>
<sequence>MRSSEVNYTGKEQICVKINGRNCVMEVDSGSEYSIISESTFNRLFVSKPKLHRDLVHLQDFQKRENENVNEKKYWKKMESLGDSVSVPLVKIDYQMCAYPPPPPAPPCPPPSTRWSRTPLGSGSRFPRDRLVLGEGAFGQVVQAEARDEDNTNRVVAVKMLKDVKNGRICDAPLPNLEP</sequence>
<dbReference type="PROSITE" id="PS00107">
    <property type="entry name" value="PROTEIN_KINASE_ATP"/>
    <property type="match status" value="1"/>
</dbReference>
<comment type="caution">
    <text evidence="2">The sequence shown here is derived from an EMBL/GenBank/DDBJ whole genome shotgun (WGS) entry which is preliminary data.</text>
</comment>
<dbReference type="SUPFAM" id="SSF50630">
    <property type="entry name" value="Acid proteases"/>
    <property type="match status" value="1"/>
</dbReference>
<keyword evidence="1" id="KW-0067">ATP-binding</keyword>
<dbReference type="GO" id="GO:0005524">
    <property type="term" value="F:ATP binding"/>
    <property type="evidence" value="ECO:0007669"/>
    <property type="project" value="UniProtKB-UniRule"/>
</dbReference>
<protein>
    <recommendedName>
        <fullName evidence="4">Protein kinase domain-containing protein</fullName>
    </recommendedName>
</protein>
<dbReference type="Gene3D" id="2.40.70.10">
    <property type="entry name" value="Acid Proteases"/>
    <property type="match status" value="1"/>
</dbReference>
<evidence type="ECO:0000256" key="1">
    <source>
        <dbReference type="PROSITE-ProRule" id="PRU10141"/>
    </source>
</evidence>
<gene>
    <name evidence="2" type="ORF">JTE90_006293</name>
</gene>
<organism evidence="2 3">
    <name type="scientific">Oedothorax gibbosus</name>
    <dbReference type="NCBI Taxonomy" id="931172"/>
    <lineage>
        <taxon>Eukaryota</taxon>
        <taxon>Metazoa</taxon>
        <taxon>Ecdysozoa</taxon>
        <taxon>Arthropoda</taxon>
        <taxon>Chelicerata</taxon>
        <taxon>Arachnida</taxon>
        <taxon>Araneae</taxon>
        <taxon>Araneomorphae</taxon>
        <taxon>Entelegynae</taxon>
        <taxon>Araneoidea</taxon>
        <taxon>Linyphiidae</taxon>
        <taxon>Erigoninae</taxon>
        <taxon>Oedothorax</taxon>
    </lineage>
</organism>
<dbReference type="Gene3D" id="3.30.200.20">
    <property type="entry name" value="Phosphorylase Kinase, domain 1"/>
    <property type="match status" value="1"/>
</dbReference>
<dbReference type="InterPro" id="IPR011009">
    <property type="entry name" value="Kinase-like_dom_sf"/>
</dbReference>
<proteinExistence type="predicted"/>
<dbReference type="EMBL" id="JAFNEN010000713">
    <property type="protein sequence ID" value="KAG8178154.1"/>
    <property type="molecule type" value="Genomic_DNA"/>
</dbReference>
<dbReference type="InterPro" id="IPR017441">
    <property type="entry name" value="Protein_kinase_ATP_BS"/>
</dbReference>
<dbReference type="SUPFAM" id="SSF56112">
    <property type="entry name" value="Protein kinase-like (PK-like)"/>
    <property type="match status" value="1"/>
</dbReference>